<protein>
    <submittedName>
        <fullName evidence="2">D-alanyl-D-alanine carboxypeptidase</fullName>
    </submittedName>
</protein>
<gene>
    <name evidence="2" type="ORF">LX87_04505</name>
</gene>
<dbReference type="InterPro" id="IPR050491">
    <property type="entry name" value="AmpC-like"/>
</dbReference>
<dbReference type="OrthoDB" id="9797709at2"/>
<keyword evidence="2" id="KW-0378">Hydrolase</keyword>
<accession>A0A327WLU8</accession>
<dbReference type="InterPro" id="IPR012338">
    <property type="entry name" value="Beta-lactam/transpept-like"/>
</dbReference>
<sequence length="436" mass="48132">MQTSLPSPVALLFSRIALSIRRSLWRPWLVQASLLYLISFVISCTDHREPNPDEPNQLRVQAAVDSVRRVLEDSLGNGVPSLSVLIQTPNHTYFASSVLAGKSPITPQTYFRFASNTKNFTATAILNMHEDGWLDYKAHITDLIPGTNQPYVPATADWNFPNKGQITIEHLLQHSAGVYDSDNDTIPGLNGETYTNYRQSRDSTHQFTTEELIKPLINHQLKYPFPPGAGYHYSNTGYAILSRIIERVYSAKSGSAKTYADYLHNYITGPASRVPIAVSFPYRADDQALPQPNVTSLIRQSPLWGVGFGPVNMSAHVAEGNGYGTMAALNTYIRSLMRGENVLSPQSVQLMQTNTSPANPDYGLGSDRFTNLGYGHNGAIAGYLSLMAYDPATDVSIVAMLPLWDFSRGEASFLTCFRHMYYAGYAAKGALGYPIK</sequence>
<dbReference type="Pfam" id="PF00144">
    <property type="entry name" value="Beta-lactamase"/>
    <property type="match status" value="1"/>
</dbReference>
<evidence type="ECO:0000313" key="2">
    <source>
        <dbReference type="EMBL" id="RAJ92993.1"/>
    </source>
</evidence>
<dbReference type="PANTHER" id="PTHR46825">
    <property type="entry name" value="D-ALANYL-D-ALANINE-CARBOXYPEPTIDASE/ENDOPEPTIDASE AMPH"/>
    <property type="match status" value="1"/>
</dbReference>
<dbReference type="InterPro" id="IPR001466">
    <property type="entry name" value="Beta-lactam-related"/>
</dbReference>
<dbReference type="SUPFAM" id="SSF56601">
    <property type="entry name" value="beta-lactamase/transpeptidase-like"/>
    <property type="match status" value="1"/>
</dbReference>
<feature type="domain" description="Beta-lactamase-related" evidence="1">
    <location>
        <begin position="69"/>
        <end position="400"/>
    </location>
</feature>
<keyword evidence="2" id="KW-0121">Carboxypeptidase</keyword>
<dbReference type="AlphaFoldDB" id="A0A327WLU8"/>
<comment type="caution">
    <text evidence="2">The sequence shown here is derived from an EMBL/GenBank/DDBJ whole genome shotgun (WGS) entry which is preliminary data.</text>
</comment>
<organism evidence="2 3">
    <name type="scientific">Larkinella arboricola</name>
    <dbReference type="NCBI Taxonomy" id="643671"/>
    <lineage>
        <taxon>Bacteria</taxon>
        <taxon>Pseudomonadati</taxon>
        <taxon>Bacteroidota</taxon>
        <taxon>Cytophagia</taxon>
        <taxon>Cytophagales</taxon>
        <taxon>Spirosomataceae</taxon>
        <taxon>Larkinella</taxon>
    </lineage>
</organism>
<dbReference type="EMBL" id="QLMC01000006">
    <property type="protein sequence ID" value="RAJ92993.1"/>
    <property type="molecule type" value="Genomic_DNA"/>
</dbReference>
<name>A0A327WLU8_LARAB</name>
<dbReference type="Gene3D" id="3.40.710.10">
    <property type="entry name" value="DD-peptidase/beta-lactamase superfamily"/>
    <property type="match status" value="1"/>
</dbReference>
<proteinExistence type="predicted"/>
<dbReference type="Proteomes" id="UP000248790">
    <property type="component" value="Unassembled WGS sequence"/>
</dbReference>
<dbReference type="GO" id="GO:0004180">
    <property type="term" value="F:carboxypeptidase activity"/>
    <property type="evidence" value="ECO:0007669"/>
    <property type="project" value="UniProtKB-KW"/>
</dbReference>
<dbReference type="PANTHER" id="PTHR46825:SF9">
    <property type="entry name" value="BETA-LACTAMASE-RELATED DOMAIN-CONTAINING PROTEIN"/>
    <property type="match status" value="1"/>
</dbReference>
<keyword evidence="2" id="KW-0645">Protease</keyword>
<keyword evidence="3" id="KW-1185">Reference proteome</keyword>
<evidence type="ECO:0000313" key="3">
    <source>
        <dbReference type="Proteomes" id="UP000248790"/>
    </source>
</evidence>
<evidence type="ECO:0000259" key="1">
    <source>
        <dbReference type="Pfam" id="PF00144"/>
    </source>
</evidence>
<reference evidence="2 3" key="1">
    <citation type="submission" date="2018-06" db="EMBL/GenBank/DDBJ databases">
        <title>Genomic Encyclopedia of Archaeal and Bacterial Type Strains, Phase II (KMG-II): from individual species to whole genera.</title>
        <authorList>
            <person name="Goeker M."/>
        </authorList>
    </citation>
    <scope>NUCLEOTIDE SEQUENCE [LARGE SCALE GENOMIC DNA]</scope>
    <source>
        <strain evidence="2 3">DSM 21851</strain>
    </source>
</reference>